<organism evidence="4 5">
    <name type="scientific">Kineococcus xinjiangensis</name>
    <dbReference type="NCBI Taxonomy" id="512762"/>
    <lineage>
        <taxon>Bacteria</taxon>
        <taxon>Bacillati</taxon>
        <taxon>Actinomycetota</taxon>
        <taxon>Actinomycetes</taxon>
        <taxon>Kineosporiales</taxon>
        <taxon>Kineosporiaceae</taxon>
        <taxon>Kineococcus</taxon>
    </lineage>
</organism>
<accession>A0A2S6ITZ8</accession>
<dbReference type="Gene3D" id="3.40.50.2000">
    <property type="entry name" value="Glycogen Phosphorylase B"/>
    <property type="match status" value="2"/>
</dbReference>
<proteinExistence type="predicted"/>
<dbReference type="InterPro" id="IPR050194">
    <property type="entry name" value="Glycosyltransferase_grp1"/>
</dbReference>
<feature type="domain" description="Glycosyltransferase subfamily 4-like N-terminal" evidence="3">
    <location>
        <begin position="20"/>
        <end position="187"/>
    </location>
</feature>
<sequence length="388" mass="39413">MPAPLVRIATRTYPPDAGAAAFRLQALARALVAAGAEVEVVTVRPPGADRGPADRGVEVRRAPVLRDAQGAVRGYVQYLSFDVPLTARLLLGRRPDVVVHEPPPTTGLATRLGSLARRVPYVSYAPDVWSVGAAAAGAPGPVLRALRVAEAAALRGAAAVVAVTEAMAAEVRGLGVPAERVHVVGNGVDTAVFHPGAAPPPGAPVGTGLLAVYSGTMSEWQGADVFVRGFARALAELPGARLVMLGGGVDVPRLRRLAADLAPAAVELPGPVPAEVAAGWLARADVALASLRPGSGYDAMEPTKIAAAAACGTPVLFAGSGRGRAVVAEHDLGVVAEHDPDAVAAALARTGHPSAQRRAQVREWALRHGSLTAAAGRAAAVVLRVARG</sequence>
<gene>
    <name evidence="4" type="ORF">CLV92_103259</name>
</gene>
<evidence type="ECO:0000256" key="1">
    <source>
        <dbReference type="ARBA" id="ARBA00022676"/>
    </source>
</evidence>
<dbReference type="GO" id="GO:1901137">
    <property type="term" value="P:carbohydrate derivative biosynthetic process"/>
    <property type="evidence" value="ECO:0007669"/>
    <property type="project" value="UniProtKB-ARBA"/>
</dbReference>
<comment type="caution">
    <text evidence="4">The sequence shown here is derived from an EMBL/GenBank/DDBJ whole genome shotgun (WGS) entry which is preliminary data.</text>
</comment>
<keyword evidence="5" id="KW-1185">Reference proteome</keyword>
<dbReference type="Pfam" id="PF13579">
    <property type="entry name" value="Glyco_trans_4_4"/>
    <property type="match status" value="1"/>
</dbReference>
<name>A0A2S6ITZ8_9ACTN</name>
<dbReference type="RefSeq" id="WP_211290901.1">
    <property type="nucleotide sequence ID" value="NZ_PTJD01000003.1"/>
</dbReference>
<protein>
    <submittedName>
        <fullName evidence="4">Glycosyltransferase involved in cell wall biosynthesis</fullName>
    </submittedName>
</protein>
<dbReference type="SUPFAM" id="SSF53756">
    <property type="entry name" value="UDP-Glycosyltransferase/glycogen phosphorylase"/>
    <property type="match status" value="1"/>
</dbReference>
<dbReference type="Proteomes" id="UP000239485">
    <property type="component" value="Unassembled WGS sequence"/>
</dbReference>
<keyword evidence="2 4" id="KW-0808">Transferase</keyword>
<keyword evidence="1" id="KW-0328">Glycosyltransferase</keyword>
<dbReference type="GO" id="GO:0016758">
    <property type="term" value="F:hexosyltransferase activity"/>
    <property type="evidence" value="ECO:0007669"/>
    <property type="project" value="TreeGrafter"/>
</dbReference>
<evidence type="ECO:0000313" key="5">
    <source>
        <dbReference type="Proteomes" id="UP000239485"/>
    </source>
</evidence>
<dbReference type="InterPro" id="IPR028098">
    <property type="entry name" value="Glyco_trans_4-like_N"/>
</dbReference>
<reference evidence="4 5" key="1">
    <citation type="submission" date="2018-02" db="EMBL/GenBank/DDBJ databases">
        <title>Genomic Encyclopedia of Archaeal and Bacterial Type Strains, Phase II (KMG-II): from individual species to whole genera.</title>
        <authorList>
            <person name="Goeker M."/>
        </authorList>
    </citation>
    <scope>NUCLEOTIDE SEQUENCE [LARGE SCALE GENOMIC DNA]</scope>
    <source>
        <strain evidence="4 5">DSM 22857</strain>
    </source>
</reference>
<dbReference type="AlphaFoldDB" id="A0A2S6ITZ8"/>
<evidence type="ECO:0000313" key="4">
    <source>
        <dbReference type="EMBL" id="PPK97724.1"/>
    </source>
</evidence>
<dbReference type="PANTHER" id="PTHR45947:SF3">
    <property type="entry name" value="SULFOQUINOVOSYL TRANSFERASE SQD2"/>
    <property type="match status" value="1"/>
</dbReference>
<dbReference type="Pfam" id="PF13692">
    <property type="entry name" value="Glyco_trans_1_4"/>
    <property type="match status" value="1"/>
</dbReference>
<dbReference type="EMBL" id="PTJD01000003">
    <property type="protein sequence ID" value="PPK97724.1"/>
    <property type="molecule type" value="Genomic_DNA"/>
</dbReference>
<dbReference type="PANTHER" id="PTHR45947">
    <property type="entry name" value="SULFOQUINOVOSYL TRANSFERASE SQD2"/>
    <property type="match status" value="1"/>
</dbReference>
<evidence type="ECO:0000256" key="2">
    <source>
        <dbReference type="ARBA" id="ARBA00022679"/>
    </source>
</evidence>
<evidence type="ECO:0000259" key="3">
    <source>
        <dbReference type="Pfam" id="PF13579"/>
    </source>
</evidence>